<dbReference type="GO" id="GO:0016020">
    <property type="term" value="C:membrane"/>
    <property type="evidence" value="ECO:0007669"/>
    <property type="project" value="InterPro"/>
</dbReference>
<dbReference type="AlphaFoldDB" id="A0A174DT04"/>
<evidence type="ECO:0000313" key="2">
    <source>
        <dbReference type="EMBL" id="CUO27010.1"/>
    </source>
</evidence>
<dbReference type="Pfam" id="PF01066">
    <property type="entry name" value="CDP-OH_P_transf"/>
    <property type="match status" value="1"/>
</dbReference>
<dbReference type="InterPro" id="IPR000462">
    <property type="entry name" value="CDP-OH_P_trans"/>
</dbReference>
<gene>
    <name evidence="2" type="ORF">ERS852397_01693</name>
</gene>
<reference evidence="2 3" key="1">
    <citation type="submission" date="2015-09" db="EMBL/GenBank/DDBJ databases">
        <authorList>
            <consortium name="Pathogen Informatics"/>
        </authorList>
    </citation>
    <scope>NUCLEOTIDE SEQUENCE [LARGE SCALE GENOMIC DNA]</scope>
    <source>
        <strain evidence="2 3">2789STDY5608840</strain>
    </source>
</reference>
<sequence length="301" mass="35027">MNNEVSAKGLEATLKSTDTEEWIDLLFYRPIGYRWALLFRRLGVTPNAITIASIFLGIAAGILFYYNDLLINIIGMCLLVWANMYDSADGQLARMTGQKSEIGRILDGVSGDFWFISIYVAICLRLTPEWGYWIWLLAAVAGFSHSKQAAMADYYRNVHLFFLKGKSGSELDNSVQQRELYLSLSWKKDLVRKTFLWFYTGYTHSQEQFSPAFQRFFAALRAKYGEVYPQEVRNRFREGSLPLMKYTNILSFNTRVIVLFISLLVNLPWIYFVFELTVLNGLLIYMICQHERLCRQMYQNL</sequence>
<accession>A0A174DT04</accession>
<keyword evidence="1" id="KW-0472">Membrane</keyword>
<keyword evidence="1" id="KW-1133">Transmembrane helix</keyword>
<feature type="transmembrane region" description="Helical" evidence="1">
    <location>
        <begin position="44"/>
        <end position="63"/>
    </location>
</feature>
<protein>
    <submittedName>
        <fullName evidence="2">CDP-diacylglycerol--glycerol-3-phosphate 3-phosphatidyltransferase</fullName>
    </submittedName>
</protein>
<dbReference type="GO" id="GO:0016780">
    <property type="term" value="F:phosphotransferase activity, for other substituted phosphate groups"/>
    <property type="evidence" value="ECO:0007669"/>
    <property type="project" value="InterPro"/>
</dbReference>
<feature type="transmembrane region" description="Helical" evidence="1">
    <location>
        <begin position="69"/>
        <end position="85"/>
    </location>
</feature>
<keyword evidence="2" id="KW-0808">Transferase</keyword>
<dbReference type="STRING" id="338188.ERS852397_01693"/>
<organism evidence="2 3">
    <name type="scientific">Bacteroides finegoldii</name>
    <dbReference type="NCBI Taxonomy" id="338188"/>
    <lineage>
        <taxon>Bacteria</taxon>
        <taxon>Pseudomonadati</taxon>
        <taxon>Bacteroidota</taxon>
        <taxon>Bacteroidia</taxon>
        <taxon>Bacteroidales</taxon>
        <taxon>Bacteroidaceae</taxon>
        <taxon>Bacteroides</taxon>
    </lineage>
</organism>
<dbReference type="InterPro" id="IPR043130">
    <property type="entry name" value="CDP-OH_PTrfase_TM_dom"/>
</dbReference>
<evidence type="ECO:0000313" key="3">
    <source>
        <dbReference type="Proteomes" id="UP000095517"/>
    </source>
</evidence>
<proteinExistence type="predicted"/>
<dbReference type="RefSeq" id="WP_055278880.1">
    <property type="nucleotide sequence ID" value="NZ_CABIXA010000007.1"/>
</dbReference>
<name>A0A174DT04_9BACE</name>
<dbReference type="GO" id="GO:0008654">
    <property type="term" value="P:phospholipid biosynthetic process"/>
    <property type="evidence" value="ECO:0007669"/>
    <property type="project" value="InterPro"/>
</dbReference>
<dbReference type="EMBL" id="CYZH01000007">
    <property type="protein sequence ID" value="CUO27010.1"/>
    <property type="molecule type" value="Genomic_DNA"/>
</dbReference>
<keyword evidence="1" id="KW-0812">Transmembrane</keyword>
<dbReference type="Gene3D" id="1.20.120.1760">
    <property type="match status" value="1"/>
</dbReference>
<dbReference type="Proteomes" id="UP000095517">
    <property type="component" value="Unassembled WGS sequence"/>
</dbReference>
<evidence type="ECO:0000256" key="1">
    <source>
        <dbReference type="SAM" id="Phobius"/>
    </source>
</evidence>